<feature type="coiled-coil region" evidence="1">
    <location>
        <begin position="86"/>
        <end position="113"/>
    </location>
</feature>
<dbReference type="AlphaFoldDB" id="A0A1Y2FW52"/>
<name>A0A1Y2FW52_9BASI</name>
<comment type="caution">
    <text evidence="2">The sequence shown here is derived from an EMBL/GenBank/DDBJ whole genome shotgun (WGS) entry which is preliminary data.</text>
</comment>
<gene>
    <name evidence="2" type="ORF">BCR35DRAFT_330129</name>
</gene>
<dbReference type="InParanoid" id="A0A1Y2FW52"/>
<keyword evidence="3" id="KW-1185">Reference proteome</keyword>
<accession>A0A1Y2FW52</accession>
<proteinExistence type="predicted"/>
<keyword evidence="1" id="KW-0175">Coiled coil</keyword>
<evidence type="ECO:0000256" key="1">
    <source>
        <dbReference type="SAM" id="Coils"/>
    </source>
</evidence>
<organism evidence="2 3">
    <name type="scientific">Leucosporidium creatinivorum</name>
    <dbReference type="NCBI Taxonomy" id="106004"/>
    <lineage>
        <taxon>Eukaryota</taxon>
        <taxon>Fungi</taxon>
        <taxon>Dikarya</taxon>
        <taxon>Basidiomycota</taxon>
        <taxon>Pucciniomycotina</taxon>
        <taxon>Microbotryomycetes</taxon>
        <taxon>Leucosporidiales</taxon>
        <taxon>Leucosporidium</taxon>
    </lineage>
</organism>
<dbReference type="EMBL" id="MCGR01000011">
    <property type="protein sequence ID" value="ORY88252.1"/>
    <property type="molecule type" value="Genomic_DNA"/>
</dbReference>
<evidence type="ECO:0000313" key="2">
    <source>
        <dbReference type="EMBL" id="ORY88252.1"/>
    </source>
</evidence>
<evidence type="ECO:0000313" key="3">
    <source>
        <dbReference type="Proteomes" id="UP000193467"/>
    </source>
</evidence>
<sequence length="167" mass="18672">MAASGYRPSDHFTTQLSQASQNLSGIFSTAHALSPPVEIELKRAIAELLEYTTTRLEHISQLDAGHALHEQHVLLQQFEEMKGRIIRAIHQRYQELQQQYVNARLAFDQAIDRRPLAPEVKEAAKAVLPSMPTGVSISNSYILAHIKDAQRKGQALLRVLLVAEKGE</sequence>
<protein>
    <submittedName>
        <fullName evidence="2">Uncharacterized protein</fullName>
    </submittedName>
</protein>
<reference evidence="2 3" key="1">
    <citation type="submission" date="2016-07" db="EMBL/GenBank/DDBJ databases">
        <title>Pervasive Adenine N6-methylation of Active Genes in Fungi.</title>
        <authorList>
            <consortium name="DOE Joint Genome Institute"/>
            <person name="Mondo S.J."/>
            <person name="Dannebaum R.O."/>
            <person name="Kuo R.C."/>
            <person name="Labutti K."/>
            <person name="Haridas S."/>
            <person name="Kuo A."/>
            <person name="Salamov A."/>
            <person name="Ahrendt S.R."/>
            <person name="Lipzen A."/>
            <person name="Sullivan W."/>
            <person name="Andreopoulos W.B."/>
            <person name="Clum A."/>
            <person name="Lindquist E."/>
            <person name="Daum C."/>
            <person name="Ramamoorthy G.K."/>
            <person name="Gryganskyi A."/>
            <person name="Culley D."/>
            <person name="Magnuson J.K."/>
            <person name="James T.Y."/>
            <person name="O'Malley M.A."/>
            <person name="Stajich J.E."/>
            <person name="Spatafora J.W."/>
            <person name="Visel A."/>
            <person name="Grigoriev I.V."/>
        </authorList>
    </citation>
    <scope>NUCLEOTIDE SEQUENCE [LARGE SCALE GENOMIC DNA]</scope>
    <source>
        <strain evidence="2 3">62-1032</strain>
    </source>
</reference>
<dbReference type="Proteomes" id="UP000193467">
    <property type="component" value="Unassembled WGS sequence"/>
</dbReference>